<dbReference type="EMBL" id="MLJW01000644">
    <property type="protein sequence ID" value="OIQ84117.1"/>
    <property type="molecule type" value="Genomic_DNA"/>
</dbReference>
<accession>A0A1J5R7I3</accession>
<dbReference type="PANTHER" id="PTHR35335:SF1">
    <property type="entry name" value="UPF0716 PROTEIN FXSA"/>
    <property type="match status" value="1"/>
</dbReference>
<reference evidence="2" key="1">
    <citation type="submission" date="2016-10" db="EMBL/GenBank/DDBJ databases">
        <title>Sequence of Gallionella enrichment culture.</title>
        <authorList>
            <person name="Poehlein A."/>
            <person name="Muehling M."/>
            <person name="Daniel R."/>
        </authorList>
    </citation>
    <scope>NUCLEOTIDE SEQUENCE</scope>
</reference>
<sequence length="125" mass="14077">MRLLILLAILLAFPALELVLMIWLAERFGWWLLVYLIFAAVCGWLLIQDERWVAFGRMAATLGEGQHPVRALLASARKVVAGILLILPGVLGDVLAIVILLIPMPRVQPARDDSRVIEGEWRREE</sequence>
<keyword evidence="1" id="KW-0472">Membrane</keyword>
<organism evidence="2">
    <name type="scientific">mine drainage metagenome</name>
    <dbReference type="NCBI Taxonomy" id="410659"/>
    <lineage>
        <taxon>unclassified sequences</taxon>
        <taxon>metagenomes</taxon>
        <taxon>ecological metagenomes</taxon>
    </lineage>
</organism>
<name>A0A1J5R7I3_9ZZZZ</name>
<proteinExistence type="predicted"/>
<keyword evidence="1" id="KW-1133">Transmembrane helix</keyword>
<keyword evidence="1" id="KW-0812">Transmembrane</keyword>
<dbReference type="PANTHER" id="PTHR35335">
    <property type="entry name" value="UPF0716 PROTEIN FXSA"/>
    <property type="match status" value="1"/>
</dbReference>
<dbReference type="AlphaFoldDB" id="A0A1J5R7I3"/>
<comment type="caution">
    <text evidence="2">The sequence shown here is derived from an EMBL/GenBank/DDBJ whole genome shotgun (WGS) entry which is preliminary data.</text>
</comment>
<dbReference type="InterPro" id="IPR007313">
    <property type="entry name" value="FxsA"/>
</dbReference>
<evidence type="ECO:0000256" key="1">
    <source>
        <dbReference type="SAM" id="Phobius"/>
    </source>
</evidence>
<feature type="transmembrane region" description="Helical" evidence="1">
    <location>
        <begin position="28"/>
        <end position="47"/>
    </location>
</feature>
<evidence type="ECO:0000313" key="2">
    <source>
        <dbReference type="EMBL" id="OIQ84117.1"/>
    </source>
</evidence>
<dbReference type="Pfam" id="PF04186">
    <property type="entry name" value="FxsA"/>
    <property type="match status" value="1"/>
</dbReference>
<protein>
    <submittedName>
        <fullName evidence="2">Phage T7 F exclusion suppressor FxsA</fullName>
    </submittedName>
</protein>
<feature type="transmembrane region" description="Helical" evidence="1">
    <location>
        <begin position="79"/>
        <end position="102"/>
    </location>
</feature>
<gene>
    <name evidence="2" type="ORF">GALL_340610</name>
</gene>
<dbReference type="GO" id="GO:0016020">
    <property type="term" value="C:membrane"/>
    <property type="evidence" value="ECO:0007669"/>
    <property type="project" value="InterPro"/>
</dbReference>
<dbReference type="NCBIfam" id="NF008528">
    <property type="entry name" value="PRK11463.1-2"/>
    <property type="match status" value="1"/>
</dbReference>